<dbReference type="AlphaFoldDB" id="A0A068YYR5"/>
<dbReference type="Gene3D" id="6.10.340.10">
    <property type="match status" value="1"/>
</dbReference>
<dbReference type="CDD" id="cd01948">
    <property type="entry name" value="EAL"/>
    <property type="match status" value="1"/>
</dbReference>
<dbReference type="PROSITE" id="PS50883">
    <property type="entry name" value="EAL"/>
    <property type="match status" value="1"/>
</dbReference>
<dbReference type="InterPro" id="IPR035919">
    <property type="entry name" value="EAL_sf"/>
</dbReference>
<evidence type="ECO:0000313" key="2">
    <source>
        <dbReference type="Proteomes" id="UP000042738"/>
    </source>
</evidence>
<dbReference type="STRING" id="138074.SYMBAF_160230"/>
<dbReference type="RefSeq" id="WP_040264496.1">
    <property type="nucleotide sequence ID" value="NZ_CAXKXZ010000003.1"/>
</dbReference>
<dbReference type="InterPro" id="IPR001633">
    <property type="entry name" value="EAL_dom"/>
</dbReference>
<dbReference type="CDD" id="cd01949">
    <property type="entry name" value="GGDEF"/>
    <property type="match status" value="1"/>
</dbReference>
<dbReference type="SUPFAM" id="SSF141868">
    <property type="entry name" value="EAL domain-like"/>
    <property type="match status" value="1"/>
</dbReference>
<dbReference type="Gene3D" id="3.30.70.270">
    <property type="match status" value="1"/>
</dbReference>
<protein>
    <submittedName>
        <fullName evidence="1">Biofilm formation regulator HmsP</fullName>
    </submittedName>
</protein>
<dbReference type="InterPro" id="IPR050706">
    <property type="entry name" value="Cyclic-di-GMP_PDE-like"/>
</dbReference>
<proteinExistence type="predicted"/>
<dbReference type="Gene3D" id="3.20.20.450">
    <property type="entry name" value="EAL domain"/>
    <property type="match status" value="1"/>
</dbReference>
<dbReference type="Pfam" id="PF17154">
    <property type="entry name" value="GAPES3"/>
    <property type="match status" value="1"/>
</dbReference>
<dbReference type="PANTHER" id="PTHR33121:SF77">
    <property type="entry name" value="CYCLIC DI-GMP PHOSPHODIESTERASE PDEK-RELATED"/>
    <property type="match status" value="1"/>
</dbReference>
<dbReference type="PROSITE" id="PS50887">
    <property type="entry name" value="GGDEF"/>
    <property type="match status" value="1"/>
</dbReference>
<dbReference type="NCBIfam" id="NF008807">
    <property type="entry name" value="PRK11829.1"/>
    <property type="match status" value="1"/>
</dbReference>
<dbReference type="Proteomes" id="UP000042738">
    <property type="component" value="Chromosome"/>
</dbReference>
<name>A0A068YYR5_9GAMM</name>
<dbReference type="InterPro" id="IPR000160">
    <property type="entry name" value="GGDEF_dom"/>
</dbReference>
<dbReference type="Pfam" id="PF00990">
    <property type="entry name" value="GGDEF"/>
    <property type="match status" value="1"/>
</dbReference>
<dbReference type="GeneID" id="93735077"/>
<dbReference type="SUPFAM" id="SSF55073">
    <property type="entry name" value="Nucleotide cyclase"/>
    <property type="match status" value="1"/>
</dbReference>
<dbReference type="EMBL" id="CP050855">
    <property type="protein sequence ID" value="QLH61778.1"/>
    <property type="molecule type" value="Genomic_DNA"/>
</dbReference>
<dbReference type="InterPro" id="IPR043128">
    <property type="entry name" value="Rev_trsase/Diguanyl_cyclase"/>
</dbReference>
<dbReference type="SMART" id="SM00267">
    <property type="entry name" value="GGDEF"/>
    <property type="match status" value="1"/>
</dbReference>
<accession>A0A068YYR5</accession>
<organism evidence="1 2">
    <name type="scientific">Serratia symbiotica</name>
    <dbReference type="NCBI Taxonomy" id="138074"/>
    <lineage>
        <taxon>Bacteria</taxon>
        <taxon>Pseudomonadati</taxon>
        <taxon>Pseudomonadota</taxon>
        <taxon>Gammaproteobacteria</taxon>
        <taxon>Enterobacterales</taxon>
        <taxon>Yersiniaceae</taxon>
        <taxon>Serratia</taxon>
    </lineage>
</organism>
<sequence length="668" mass="75557">MRVKRSLTIKQMATVSGVAFVTICLFIVIQLFHFVQQRRDDYAQQLEIIAHAVRKPLAEAVLRMDMPETNRVLNQLLPVGILAQADILLPNEFQALHANFPPERPVPTLIARLFELPIQISVPLYPLEWGPANSQPMAYLALQADSFRMYQFILSMLSTMLVTYLLLALILSIAITWCMNQLMVYPLRVIAKELDNISQDEAPYHQLMLPALHQDDELGLLVRNYNRNQQILAKMHAEMRCLSTHNPVTGLPNQVLFTALLEQHIASSLRPERFNLLVLGIETLHEASGVLNLAMCEALLLALMQKLRRCVDENTILAQLSNTEFAILPKGIERPFHAMQLARSIMTEINAPLSMKDLALRPSAGIGIAHYFNQEHSAEHLLRSATSAMMSAQRIGKNQILFFEPSLTAKTQKRLTQESEILHAIEQCHFSLFLQPQFDMQSNAVIGAEALLRWQQYDGSFTLPSDVIPLAEELGVIVPLGNWVIEESCRILANWQHRGITLPLAVNISGIQMQNEDFVSHLKSVLAQHRIDPCKLLLEITETVRIDDLNQALTLLRELHELGLSIALDDFGMGYSSLEYLYRLKCLPIDLIKIDKSFIQELPEDDAMVRIVRAISDVLNLPMMAEGIESAAQRDWLLRHGIHSGQGFLFARPLPREEFEARFCCAAD</sequence>
<dbReference type="Pfam" id="PF00563">
    <property type="entry name" value="EAL"/>
    <property type="match status" value="1"/>
</dbReference>
<reference evidence="1 2" key="1">
    <citation type="journal article" date="2014" name="Genome Announc.">
        <title>Whole-Genome Sequence of Serratia symbiotica Strain CWBI-2.3T, a Free-Living Symbiont of the Black Bean Aphid Aphis fabae.</title>
        <authorList>
            <person name="Foray V."/>
            <person name="Grigorescu A.S."/>
            <person name="Sabri A."/>
            <person name="Haubruge E."/>
            <person name="Lognay G."/>
            <person name="Francis F."/>
            <person name="Fauconnier M.L."/>
            <person name="Hance T."/>
            <person name="Thonart P."/>
        </authorList>
    </citation>
    <scope>NUCLEOTIDE SEQUENCE [LARGE SCALE GENOMIC DNA]</scope>
    <source>
        <strain evidence="1">CWBI-2.3</strain>
    </source>
</reference>
<dbReference type="GO" id="GO:0071111">
    <property type="term" value="F:cyclic-guanylate-specific phosphodiesterase activity"/>
    <property type="evidence" value="ECO:0007669"/>
    <property type="project" value="InterPro"/>
</dbReference>
<gene>
    <name evidence="1" type="primary">hmsP</name>
    <name evidence="1" type="ORF">SYMBAF_00860</name>
</gene>
<dbReference type="PANTHER" id="PTHR33121">
    <property type="entry name" value="CYCLIC DI-GMP PHOSPHODIESTERASE PDEF"/>
    <property type="match status" value="1"/>
</dbReference>
<dbReference type="InterPro" id="IPR029787">
    <property type="entry name" value="Nucleotide_cyclase"/>
</dbReference>
<evidence type="ECO:0000313" key="1">
    <source>
        <dbReference type="EMBL" id="QLH61778.1"/>
    </source>
</evidence>
<dbReference type="SMART" id="SM00052">
    <property type="entry name" value="EAL"/>
    <property type="match status" value="1"/>
</dbReference>
<dbReference type="InterPro" id="IPR033419">
    <property type="entry name" value="GAPES3"/>
</dbReference>